<evidence type="ECO:0000256" key="1">
    <source>
        <dbReference type="SAM" id="MobiDB-lite"/>
    </source>
</evidence>
<accession>Q5ZCP4</accession>
<gene>
    <name evidence="2" type="ORF">B1158F07.37</name>
    <name evidence="3" type="ORF">P0487E11.2</name>
</gene>
<evidence type="ECO:0000313" key="2">
    <source>
        <dbReference type="EMBL" id="BAD52780.1"/>
    </source>
</evidence>
<evidence type="ECO:0000313" key="4">
    <source>
        <dbReference type="Proteomes" id="UP000000763"/>
    </source>
</evidence>
<dbReference type="Proteomes" id="UP000000763">
    <property type="component" value="Chromosome 1"/>
</dbReference>
<feature type="compositionally biased region" description="Basic and acidic residues" evidence="1">
    <location>
        <begin position="1"/>
        <end position="12"/>
    </location>
</feature>
<sequence length="124" mass="13148">MAQIGKEADRTARRAAARLGSASKPAGQPWRAAAARAVTGGGQRERRRHMARRAVARIGARREWKGKRRGGGASPWDSAGVGEDDRGRWRQAADGKARGMDETALDLASPTTATERLDGGPSSS</sequence>
<organism evidence="2">
    <name type="scientific">Oryza sativa subsp. japonica</name>
    <name type="common">Rice</name>
    <dbReference type="NCBI Taxonomy" id="39947"/>
    <lineage>
        <taxon>Eukaryota</taxon>
        <taxon>Viridiplantae</taxon>
        <taxon>Streptophyta</taxon>
        <taxon>Embryophyta</taxon>
        <taxon>Tracheophyta</taxon>
        <taxon>Spermatophyta</taxon>
        <taxon>Magnoliopsida</taxon>
        <taxon>Liliopsida</taxon>
        <taxon>Poales</taxon>
        <taxon>Poaceae</taxon>
        <taxon>BOP clade</taxon>
        <taxon>Oryzoideae</taxon>
        <taxon>Oryzeae</taxon>
        <taxon>Oryzinae</taxon>
        <taxon>Oryza</taxon>
        <taxon>Oryza sativa</taxon>
    </lineage>
</organism>
<proteinExistence type="predicted"/>
<name>Q5Z8F9_ORYSJ</name>
<reference evidence="4" key="2">
    <citation type="journal article" date="2005" name="Nature">
        <title>The map-based sequence of the rice genome.</title>
        <authorList>
            <consortium name="International rice genome sequencing project (IRGSP)"/>
            <person name="Matsumoto T."/>
            <person name="Wu J."/>
            <person name="Kanamori H."/>
            <person name="Katayose Y."/>
            <person name="Fujisawa M."/>
            <person name="Namiki N."/>
            <person name="Mizuno H."/>
            <person name="Yamamoto K."/>
            <person name="Antonio B.A."/>
            <person name="Baba T."/>
            <person name="Sakata K."/>
            <person name="Nagamura Y."/>
            <person name="Aoki H."/>
            <person name="Arikawa K."/>
            <person name="Arita K."/>
            <person name="Bito T."/>
            <person name="Chiden Y."/>
            <person name="Fujitsuka N."/>
            <person name="Fukunaka R."/>
            <person name="Hamada M."/>
            <person name="Harada C."/>
            <person name="Hayashi A."/>
            <person name="Hijishita S."/>
            <person name="Honda M."/>
            <person name="Hosokawa S."/>
            <person name="Ichikawa Y."/>
            <person name="Idonuma A."/>
            <person name="Iijima M."/>
            <person name="Ikeda M."/>
            <person name="Ikeno M."/>
            <person name="Ito K."/>
            <person name="Ito S."/>
            <person name="Ito T."/>
            <person name="Ito Y."/>
            <person name="Ito Y."/>
            <person name="Iwabuchi A."/>
            <person name="Kamiya K."/>
            <person name="Karasawa W."/>
            <person name="Kurita K."/>
            <person name="Katagiri S."/>
            <person name="Kikuta A."/>
            <person name="Kobayashi H."/>
            <person name="Kobayashi N."/>
            <person name="Machita K."/>
            <person name="Maehara T."/>
            <person name="Masukawa M."/>
            <person name="Mizubayashi T."/>
            <person name="Mukai Y."/>
            <person name="Nagasaki H."/>
            <person name="Nagata Y."/>
            <person name="Naito S."/>
            <person name="Nakashima M."/>
            <person name="Nakama Y."/>
            <person name="Nakamichi Y."/>
            <person name="Nakamura M."/>
            <person name="Meguro A."/>
            <person name="Negishi M."/>
            <person name="Ohta I."/>
            <person name="Ohta T."/>
            <person name="Okamoto M."/>
            <person name="Ono N."/>
            <person name="Saji S."/>
            <person name="Sakaguchi M."/>
            <person name="Sakai K."/>
            <person name="Shibata M."/>
            <person name="Shimokawa T."/>
            <person name="Song J."/>
            <person name="Takazaki Y."/>
            <person name="Terasawa K."/>
            <person name="Tsugane M."/>
            <person name="Tsuji K."/>
            <person name="Ueda S."/>
            <person name="Waki K."/>
            <person name="Yamagata H."/>
            <person name="Yamamoto M."/>
            <person name="Yamamoto S."/>
            <person name="Yamane H."/>
            <person name="Yoshiki S."/>
            <person name="Yoshihara R."/>
            <person name="Yukawa K."/>
            <person name="Zhong H."/>
            <person name="Yano M."/>
            <person name="Yuan Q."/>
            <person name="Ouyang S."/>
            <person name="Liu J."/>
            <person name="Jones K.M."/>
            <person name="Gansberger K."/>
            <person name="Moffat K."/>
            <person name="Hill J."/>
            <person name="Bera J."/>
            <person name="Fadrosh D."/>
            <person name="Jin S."/>
            <person name="Johri S."/>
            <person name="Kim M."/>
            <person name="Overton L."/>
            <person name="Reardon M."/>
            <person name="Tsitrin T."/>
            <person name="Vuong H."/>
            <person name="Weaver B."/>
            <person name="Ciecko A."/>
            <person name="Tallon L."/>
            <person name="Jackson J."/>
            <person name="Pai G."/>
            <person name="Aken S.V."/>
            <person name="Utterback T."/>
            <person name="Reidmuller S."/>
            <person name="Feldblyum T."/>
            <person name="Hsiao J."/>
            <person name="Zismann V."/>
            <person name="Iobst S."/>
            <person name="de Vazeille A.R."/>
            <person name="Buell C.R."/>
            <person name="Ying K."/>
            <person name="Li Y."/>
            <person name="Lu T."/>
            <person name="Huang Y."/>
            <person name="Zhao Q."/>
            <person name="Feng Q."/>
            <person name="Zhang L."/>
            <person name="Zhu J."/>
            <person name="Weng Q."/>
            <person name="Mu J."/>
            <person name="Lu Y."/>
            <person name="Fan D."/>
            <person name="Liu Y."/>
            <person name="Guan J."/>
            <person name="Zhang Y."/>
            <person name="Yu S."/>
            <person name="Liu X."/>
            <person name="Zhang Y."/>
            <person name="Hong G."/>
            <person name="Han B."/>
            <person name="Choisne N."/>
            <person name="Demange N."/>
            <person name="Orjeda G."/>
            <person name="Samain S."/>
            <person name="Cattolico L."/>
            <person name="Pelletier E."/>
            <person name="Couloux A."/>
            <person name="Segurens B."/>
            <person name="Wincker P."/>
            <person name="D'Hont A."/>
            <person name="Scarpelli C."/>
            <person name="Weissenbach J."/>
            <person name="Salanoubat M."/>
            <person name="Quetier F."/>
            <person name="Yu Y."/>
            <person name="Kim H.R."/>
            <person name="Rambo T."/>
            <person name="Currie J."/>
            <person name="Collura K."/>
            <person name="Luo M."/>
            <person name="Yang T."/>
            <person name="Ammiraju J.S.S."/>
            <person name="Engler F."/>
            <person name="Soderlund C."/>
            <person name="Wing R.A."/>
            <person name="Palmer L.E."/>
            <person name="de la Bastide M."/>
            <person name="Spiegel L."/>
            <person name="Nascimento L."/>
            <person name="Zutavern T."/>
            <person name="O'Shaughnessy A."/>
            <person name="Dike S."/>
            <person name="Dedhia N."/>
            <person name="Preston R."/>
            <person name="Balija V."/>
            <person name="McCombie W.R."/>
            <person name="Chow T."/>
            <person name="Chen H."/>
            <person name="Chung M."/>
            <person name="Chen C."/>
            <person name="Shaw J."/>
            <person name="Wu H."/>
            <person name="Hsiao K."/>
            <person name="Chao Y."/>
            <person name="Chu M."/>
            <person name="Cheng C."/>
            <person name="Hour A."/>
            <person name="Lee P."/>
            <person name="Lin S."/>
            <person name="Lin Y."/>
            <person name="Liou J."/>
            <person name="Liu S."/>
            <person name="Hsing Y."/>
            <person name="Raghuvanshi S."/>
            <person name="Mohanty A."/>
            <person name="Bharti A.K."/>
            <person name="Gaur A."/>
            <person name="Gupta V."/>
            <person name="Kumar D."/>
            <person name="Ravi V."/>
            <person name="Vij S."/>
            <person name="Kapur A."/>
            <person name="Khurana P."/>
            <person name="Khurana P."/>
            <person name="Khurana J.P."/>
            <person name="Tyagi A.K."/>
            <person name="Gaikwad K."/>
            <person name="Singh A."/>
            <person name="Dalal V."/>
            <person name="Srivastava S."/>
            <person name="Dixit A."/>
            <person name="Pal A.K."/>
            <person name="Ghazi I.A."/>
            <person name="Yadav M."/>
            <person name="Pandit A."/>
            <person name="Bhargava A."/>
            <person name="Sureshbabu K."/>
            <person name="Batra K."/>
            <person name="Sharma T.R."/>
            <person name="Mohapatra T."/>
            <person name="Singh N.K."/>
            <person name="Messing J."/>
            <person name="Nelson A.B."/>
            <person name="Fuks G."/>
            <person name="Kavchok S."/>
            <person name="Keizer G."/>
            <person name="Linton E."/>
            <person name="Llaca V."/>
            <person name="Song R."/>
            <person name="Tanyolac B."/>
            <person name="Young S."/>
            <person name="Ho-Il K."/>
            <person name="Hahn J.H."/>
            <person name="Sangsakoo G."/>
            <person name="Vanavichit A."/>
            <person name="de Mattos Luiz.A.T."/>
            <person name="Zimmer P.D."/>
            <person name="Malone G."/>
            <person name="Dellagostin O."/>
            <person name="de Oliveira A.C."/>
            <person name="Bevan M."/>
            <person name="Bancroft I."/>
            <person name="Minx P."/>
            <person name="Cordum H."/>
            <person name="Wilson R."/>
            <person name="Cheng Z."/>
            <person name="Jin W."/>
            <person name="Jiang J."/>
            <person name="Leong S.A."/>
            <person name="Iwama H."/>
            <person name="Gojobori T."/>
            <person name="Itoh T."/>
            <person name="Niimura Y."/>
            <person name="Fujii Y."/>
            <person name="Habara T."/>
            <person name="Sakai H."/>
            <person name="Sato Y."/>
            <person name="Wilson G."/>
            <person name="Kumar K."/>
            <person name="McCouch S."/>
            <person name="Juretic N."/>
            <person name="Hoen D."/>
            <person name="Wright S."/>
            <person name="Bruskiewich R."/>
            <person name="Bureau T."/>
            <person name="Miyao A."/>
            <person name="Hirochika H."/>
            <person name="Nishikawa T."/>
            <person name="Kadowaki K."/>
            <person name="Sugiura M."/>
            <person name="Burr B."/>
            <person name="Sasaki T."/>
        </authorList>
    </citation>
    <scope>NUCLEOTIDE SEQUENCE [LARGE SCALE GENOMIC DNA]</scope>
    <source>
        <strain evidence="4">cv. Nipponbare</strain>
    </source>
</reference>
<feature type="compositionally biased region" description="Basic residues" evidence="1">
    <location>
        <begin position="45"/>
        <end position="55"/>
    </location>
</feature>
<evidence type="ECO:0000313" key="3">
    <source>
        <dbReference type="EMBL" id="BAD53917.1"/>
    </source>
</evidence>
<protein>
    <submittedName>
        <fullName evidence="2">Uncharacterized protein</fullName>
    </submittedName>
</protein>
<dbReference type="EMBL" id="AP003793">
    <property type="protein sequence ID" value="BAD53917.1"/>
    <property type="molecule type" value="Genomic_DNA"/>
</dbReference>
<reference evidence="2" key="1">
    <citation type="journal article" date="2002" name="Nature">
        <title>The genome sequence and structure of rice chromosome 1.</title>
        <authorList>
            <person name="Sasaki T."/>
            <person name="Matsumoto T."/>
            <person name="Yamamoto K."/>
            <person name="Sakata K."/>
            <person name="Baba T."/>
            <person name="Katayose Y."/>
            <person name="Wu J."/>
            <person name="Niimura Y."/>
            <person name="Cheng Z."/>
            <person name="Nagamura Y."/>
            <person name="Antonio B.A."/>
            <person name="Kanamori H."/>
            <person name="Hosokawa S."/>
            <person name="Masukawa M."/>
            <person name="Arikawa K."/>
            <person name="Chiden Y."/>
            <person name="Hayashi M."/>
            <person name="Okamoto M."/>
            <person name="Ando T."/>
            <person name="Aoki H."/>
            <person name="Arita K."/>
            <person name="Hamada M."/>
            <person name="Harada C."/>
            <person name="Hijishita S."/>
            <person name="Honda M."/>
            <person name="Ichikawa Y."/>
            <person name="Idonuma A."/>
            <person name="Iijima M."/>
            <person name="Ikeda M."/>
            <person name="Ikeno M."/>
            <person name="Itoh S."/>
            <person name="Itoh T."/>
            <person name="Itoh Y."/>
            <person name="Itoh Y."/>
            <person name="Iwabuchi A."/>
            <person name="Kamiya K."/>
            <person name="Karasawa W."/>
            <person name="Katagiri S."/>
            <person name="Kikuta A."/>
            <person name="Kobayashi N."/>
            <person name="Kono I."/>
            <person name="Machita K."/>
            <person name="Maehara T."/>
            <person name="Mizuno H."/>
            <person name="Mizubayashi T."/>
            <person name="Mukai Y."/>
            <person name="Nagasaki H."/>
            <person name="Nakashima M."/>
            <person name="Nakama Y."/>
            <person name="Nakamichi Y."/>
            <person name="Nakamura M."/>
            <person name="Namiki N."/>
            <person name="Negishi M."/>
            <person name="Ohta I."/>
            <person name="Ono N."/>
            <person name="Saji S."/>
            <person name="Sakai K."/>
            <person name="Shibata M."/>
            <person name="Shimokawa T."/>
            <person name="Shomura A."/>
            <person name="Song J."/>
            <person name="Takazaki Y."/>
            <person name="Terasawa K."/>
            <person name="Tsuji K."/>
            <person name="Waki K."/>
            <person name="Yamagata H."/>
            <person name="Yamane H."/>
            <person name="Yoshiki S."/>
            <person name="Yoshihara R."/>
            <person name="Yukawa K."/>
            <person name="Zhong H."/>
            <person name="Iwama H."/>
            <person name="Endo T."/>
            <person name="Ito H."/>
            <person name="Hahn J.H."/>
            <person name="Kim H.I."/>
            <person name="Eun M.Y."/>
            <person name="Yano M."/>
            <person name="Jiang J."/>
            <person name="Gojobori T."/>
        </authorList>
    </citation>
    <scope>NUCLEOTIDE SEQUENCE</scope>
</reference>
<reference evidence="4" key="3">
    <citation type="journal article" date="2008" name="Nucleic Acids Res.">
        <title>The rice annotation project database (RAP-DB): 2008 update.</title>
        <authorList>
            <consortium name="The rice annotation project (RAP)"/>
        </authorList>
    </citation>
    <scope>GENOME REANNOTATION</scope>
    <source>
        <strain evidence="4">cv. Nipponbare</strain>
    </source>
</reference>
<dbReference type="AlphaFoldDB" id="Q5Z8F9"/>
<accession>Q5Z8F9</accession>
<dbReference type="Proteomes" id="UP000817658">
    <property type="component" value="Chromosome 1"/>
</dbReference>
<dbReference type="EMBL" id="AP003208">
    <property type="protein sequence ID" value="BAD52780.1"/>
    <property type="molecule type" value="Genomic_DNA"/>
</dbReference>
<feature type="region of interest" description="Disordered" evidence="1">
    <location>
        <begin position="1"/>
        <end position="124"/>
    </location>
</feature>
<feature type="compositionally biased region" description="Basic and acidic residues" evidence="1">
    <location>
        <begin position="83"/>
        <end position="101"/>
    </location>
</feature>